<reference evidence="5 6" key="1">
    <citation type="journal article" date="2024" name="Nat. Commun.">
        <title>Phylogenomics reveals the evolutionary origins of lichenization in chlorophyte algae.</title>
        <authorList>
            <person name="Puginier C."/>
            <person name="Libourel C."/>
            <person name="Otte J."/>
            <person name="Skaloud P."/>
            <person name="Haon M."/>
            <person name="Grisel S."/>
            <person name="Petersen M."/>
            <person name="Berrin J.G."/>
            <person name="Delaux P.M."/>
            <person name="Dal Grande F."/>
            <person name="Keller J."/>
        </authorList>
    </citation>
    <scope>NUCLEOTIDE SEQUENCE [LARGE SCALE GENOMIC DNA]</scope>
    <source>
        <strain evidence="5 6">SAG 2523</strain>
    </source>
</reference>
<comment type="similarity">
    <text evidence="1">Belongs to the IUNH family.</text>
</comment>
<evidence type="ECO:0000256" key="2">
    <source>
        <dbReference type="ARBA" id="ARBA00022801"/>
    </source>
</evidence>
<dbReference type="CDD" id="cd02650">
    <property type="entry name" value="nuc_hydro_CaPnhB"/>
    <property type="match status" value="1"/>
</dbReference>
<keyword evidence="2" id="KW-0378">Hydrolase</keyword>
<dbReference type="PANTHER" id="PTHR12304:SF4">
    <property type="entry name" value="URIDINE NUCLEOSIDASE"/>
    <property type="match status" value="1"/>
</dbReference>
<dbReference type="GO" id="GO:0006152">
    <property type="term" value="P:purine nucleoside catabolic process"/>
    <property type="evidence" value="ECO:0007669"/>
    <property type="project" value="TreeGrafter"/>
</dbReference>
<keyword evidence="6" id="KW-1185">Reference proteome</keyword>
<sequence length="317" mass="34388">MAKIKLIIDTDPGIDDAMAILAAFNSPEVEIIGLTTIFGNVRTPMATQNAFVLLNLAQQMQVPVAEGSCDQLNGLTKTRVADFVHGAEGFGNTYQQLVEGKKHSLTAAQFIANAASEHPGEVVVLALGPVTNIALAYKVDPQLRTRLKEVVILGGAFQSNGNVNPAAEANILGDPDAADYVMEQGNNVRLVSLDVTHQVEFTSKDMDALHGRGRFGSFISDISKFYIEYYRKSYGVDSCFVHDPTAFAAVFRPDLFTWQAGKVLVLTEGVARGMTIMDHCVRNWAAPHAWSDRPLVQVAVAVQADKVAPMLLERLAM</sequence>
<evidence type="ECO:0000256" key="3">
    <source>
        <dbReference type="ARBA" id="ARBA00023295"/>
    </source>
</evidence>
<dbReference type="InterPro" id="IPR001910">
    <property type="entry name" value="Inosine/uridine_hydrolase_dom"/>
</dbReference>
<dbReference type="GO" id="GO:0008477">
    <property type="term" value="F:purine nucleosidase activity"/>
    <property type="evidence" value="ECO:0007669"/>
    <property type="project" value="TreeGrafter"/>
</dbReference>
<dbReference type="Gene3D" id="3.90.245.10">
    <property type="entry name" value="Ribonucleoside hydrolase-like"/>
    <property type="match status" value="1"/>
</dbReference>
<comment type="caution">
    <text evidence="5">The sequence shown here is derived from an EMBL/GenBank/DDBJ whole genome shotgun (WGS) entry which is preliminary data.</text>
</comment>
<dbReference type="EMBL" id="JALJOV010001444">
    <property type="protein sequence ID" value="KAK9847788.1"/>
    <property type="molecule type" value="Genomic_DNA"/>
</dbReference>
<dbReference type="SUPFAM" id="SSF53590">
    <property type="entry name" value="Nucleoside hydrolase"/>
    <property type="match status" value="1"/>
</dbReference>
<evidence type="ECO:0000313" key="6">
    <source>
        <dbReference type="Proteomes" id="UP001485043"/>
    </source>
</evidence>
<evidence type="ECO:0000259" key="4">
    <source>
        <dbReference type="Pfam" id="PF01156"/>
    </source>
</evidence>
<organism evidence="5 6">
    <name type="scientific">Apatococcus fuscideae</name>
    <dbReference type="NCBI Taxonomy" id="2026836"/>
    <lineage>
        <taxon>Eukaryota</taxon>
        <taxon>Viridiplantae</taxon>
        <taxon>Chlorophyta</taxon>
        <taxon>core chlorophytes</taxon>
        <taxon>Trebouxiophyceae</taxon>
        <taxon>Chlorellales</taxon>
        <taxon>Chlorellaceae</taxon>
        <taxon>Apatococcus</taxon>
    </lineage>
</organism>
<evidence type="ECO:0000313" key="5">
    <source>
        <dbReference type="EMBL" id="KAK9847788.1"/>
    </source>
</evidence>
<dbReference type="Proteomes" id="UP001485043">
    <property type="component" value="Unassembled WGS sequence"/>
</dbReference>
<name>A0AAW1SN35_9CHLO</name>
<feature type="domain" description="Inosine/uridine-preferring nucleoside hydrolase" evidence="4">
    <location>
        <begin position="6"/>
        <end position="307"/>
    </location>
</feature>
<accession>A0AAW1SN35</accession>
<dbReference type="AlphaFoldDB" id="A0AAW1SN35"/>
<dbReference type="Pfam" id="PF01156">
    <property type="entry name" value="IU_nuc_hydro"/>
    <property type="match status" value="1"/>
</dbReference>
<protein>
    <recommendedName>
        <fullName evidence="4">Inosine/uridine-preferring nucleoside hydrolase domain-containing protein</fullName>
    </recommendedName>
</protein>
<keyword evidence="3" id="KW-0326">Glycosidase</keyword>
<dbReference type="InterPro" id="IPR023186">
    <property type="entry name" value="IUNH"/>
</dbReference>
<dbReference type="PANTHER" id="PTHR12304">
    <property type="entry name" value="INOSINE-URIDINE PREFERRING NUCLEOSIDE HYDROLASE"/>
    <property type="match status" value="1"/>
</dbReference>
<gene>
    <name evidence="5" type="ORF">WJX84_001186</name>
</gene>
<dbReference type="GO" id="GO:0005829">
    <property type="term" value="C:cytosol"/>
    <property type="evidence" value="ECO:0007669"/>
    <property type="project" value="TreeGrafter"/>
</dbReference>
<proteinExistence type="inferred from homology"/>
<dbReference type="InterPro" id="IPR036452">
    <property type="entry name" value="Ribo_hydro-like"/>
</dbReference>
<evidence type="ECO:0000256" key="1">
    <source>
        <dbReference type="ARBA" id="ARBA00009176"/>
    </source>
</evidence>